<sequence>MFRENVEALYTCLLGNIPVILWGPPGVGKTATVSYLAKTLGWHLEVVIGATRDRTDFGGFPVARDGSVDLVPMPWVKRLIEAGERSILFLDELSSVPEDVRPALLRVINERYAGDVYLPGRIVAAANPGNVAVGGLDLEPPIANRLLHLEWTLEPREWALGMREGFDTLYPPLPNPKPFAHEVEWAREMVALYVERNPLHAYMAPKGEEAGKAWPSYRTWDMAARALGVARALGFKEGVQTTLVVGALGKTGYSFMSWLQELDLPDPREVMKNPSLLPSRDDRTYATLMAVASTTAGEWTENNWKAAWRVIGYAAEMGKADLAVPAAGRLLRALAQAREERKPSFPVPKEAERFLPLLNKVAEMRR</sequence>
<organism evidence="2 3">
    <name type="scientific">Thermus scotoductus</name>
    <dbReference type="NCBI Taxonomy" id="37636"/>
    <lineage>
        <taxon>Bacteria</taxon>
        <taxon>Thermotogati</taxon>
        <taxon>Deinococcota</taxon>
        <taxon>Deinococci</taxon>
        <taxon>Thermales</taxon>
        <taxon>Thermaceae</taxon>
        <taxon>Thermus</taxon>
    </lineage>
</organism>
<dbReference type="Pfam" id="PF07728">
    <property type="entry name" value="AAA_5"/>
    <property type="match status" value="1"/>
</dbReference>
<reference evidence="2 3" key="1">
    <citation type="journal article" date="2019" name="Extremophiles">
        <title>Biogeography of thermophiles and predominance of Thermus scotoductus in domestic water heaters.</title>
        <authorList>
            <person name="Wilpiszeski R.L."/>
            <person name="Zhang Z."/>
            <person name="House C.H."/>
        </authorList>
    </citation>
    <scope>NUCLEOTIDE SEQUENCE [LARGE SCALE GENOMIC DNA]</scope>
    <source>
        <strain evidence="2 3">34_S34</strain>
    </source>
</reference>
<dbReference type="EMBL" id="PELP01000164">
    <property type="protein sequence ID" value="RTH04529.1"/>
    <property type="molecule type" value="Genomic_DNA"/>
</dbReference>
<comment type="caution">
    <text evidence="2">The sequence shown here is derived from an EMBL/GenBank/DDBJ whole genome shotgun (WGS) entry which is preliminary data.</text>
</comment>
<dbReference type="Gene3D" id="3.40.50.300">
    <property type="entry name" value="P-loop containing nucleotide triphosphate hydrolases"/>
    <property type="match status" value="1"/>
</dbReference>
<evidence type="ECO:0000313" key="2">
    <source>
        <dbReference type="EMBL" id="RTH04529.1"/>
    </source>
</evidence>
<dbReference type="InterPro" id="IPR011704">
    <property type="entry name" value="ATPase_dyneun-rel_AAA"/>
</dbReference>
<dbReference type="GO" id="GO:0005524">
    <property type="term" value="F:ATP binding"/>
    <property type="evidence" value="ECO:0007669"/>
    <property type="project" value="InterPro"/>
</dbReference>
<dbReference type="CDD" id="cd00009">
    <property type="entry name" value="AAA"/>
    <property type="match status" value="1"/>
</dbReference>
<dbReference type="SUPFAM" id="SSF52540">
    <property type="entry name" value="P-loop containing nucleoside triphosphate hydrolases"/>
    <property type="match status" value="1"/>
</dbReference>
<evidence type="ECO:0000259" key="1">
    <source>
        <dbReference type="SMART" id="SM00382"/>
    </source>
</evidence>
<dbReference type="GO" id="GO:0016887">
    <property type="term" value="F:ATP hydrolysis activity"/>
    <property type="evidence" value="ECO:0007669"/>
    <property type="project" value="InterPro"/>
</dbReference>
<dbReference type="SMART" id="SM00382">
    <property type="entry name" value="AAA"/>
    <property type="match status" value="1"/>
</dbReference>
<protein>
    <submittedName>
        <fullName evidence="2">ATPase</fullName>
    </submittedName>
</protein>
<dbReference type="InterPro" id="IPR027417">
    <property type="entry name" value="P-loop_NTPase"/>
</dbReference>
<dbReference type="InterPro" id="IPR003593">
    <property type="entry name" value="AAA+_ATPase"/>
</dbReference>
<feature type="domain" description="AAA+ ATPase" evidence="1">
    <location>
        <begin position="15"/>
        <end position="153"/>
    </location>
</feature>
<proteinExistence type="predicted"/>
<name>A0A430RB12_THESC</name>
<evidence type="ECO:0000313" key="3">
    <source>
        <dbReference type="Proteomes" id="UP000286734"/>
    </source>
</evidence>
<dbReference type="Proteomes" id="UP000286734">
    <property type="component" value="Unassembled WGS sequence"/>
</dbReference>
<gene>
    <name evidence="2" type="ORF">CSW47_06620</name>
</gene>
<dbReference type="AlphaFoldDB" id="A0A430RB12"/>
<accession>A0A430RB12</accession>
<dbReference type="RefSeq" id="WP_126200348.1">
    <property type="nucleotide sequence ID" value="NZ_PELP01000164.1"/>
</dbReference>